<accession>A0A0E9RW61</accession>
<sequence length="44" mass="4815">MQANCRCFSVHVALGSTSSSPITCSAHSYADGNVYFKNGRTFWL</sequence>
<dbReference type="AlphaFoldDB" id="A0A0E9RW61"/>
<protein>
    <submittedName>
        <fullName evidence="1">Uncharacterized protein</fullName>
    </submittedName>
</protein>
<proteinExistence type="predicted"/>
<name>A0A0E9RW61_ANGAN</name>
<dbReference type="EMBL" id="GBXM01075922">
    <property type="protein sequence ID" value="JAH32655.1"/>
    <property type="molecule type" value="Transcribed_RNA"/>
</dbReference>
<reference evidence="1" key="2">
    <citation type="journal article" date="2015" name="Fish Shellfish Immunol.">
        <title>Early steps in the European eel (Anguilla anguilla)-Vibrio vulnificus interaction in the gills: Role of the RtxA13 toxin.</title>
        <authorList>
            <person name="Callol A."/>
            <person name="Pajuelo D."/>
            <person name="Ebbesson L."/>
            <person name="Teles M."/>
            <person name="MacKenzie S."/>
            <person name="Amaro C."/>
        </authorList>
    </citation>
    <scope>NUCLEOTIDE SEQUENCE</scope>
</reference>
<evidence type="ECO:0000313" key="1">
    <source>
        <dbReference type="EMBL" id="JAH32655.1"/>
    </source>
</evidence>
<reference evidence="1" key="1">
    <citation type="submission" date="2014-11" db="EMBL/GenBank/DDBJ databases">
        <authorList>
            <person name="Amaro Gonzalez C."/>
        </authorList>
    </citation>
    <scope>NUCLEOTIDE SEQUENCE</scope>
</reference>
<organism evidence="1">
    <name type="scientific">Anguilla anguilla</name>
    <name type="common">European freshwater eel</name>
    <name type="synonym">Muraena anguilla</name>
    <dbReference type="NCBI Taxonomy" id="7936"/>
    <lineage>
        <taxon>Eukaryota</taxon>
        <taxon>Metazoa</taxon>
        <taxon>Chordata</taxon>
        <taxon>Craniata</taxon>
        <taxon>Vertebrata</taxon>
        <taxon>Euteleostomi</taxon>
        <taxon>Actinopterygii</taxon>
        <taxon>Neopterygii</taxon>
        <taxon>Teleostei</taxon>
        <taxon>Anguilliformes</taxon>
        <taxon>Anguillidae</taxon>
        <taxon>Anguilla</taxon>
    </lineage>
</organism>